<evidence type="ECO:0000313" key="3">
    <source>
        <dbReference type="Proteomes" id="UP001183615"/>
    </source>
</evidence>
<proteinExistence type="predicted"/>
<dbReference type="Proteomes" id="UP001183615">
    <property type="component" value="Unassembled WGS sequence"/>
</dbReference>
<dbReference type="InterPro" id="IPR019627">
    <property type="entry name" value="YAcAr"/>
</dbReference>
<gene>
    <name evidence="2" type="ORF">RM779_07015</name>
</gene>
<dbReference type="EMBL" id="JAVREV010000003">
    <property type="protein sequence ID" value="MDT0442347.1"/>
    <property type="molecule type" value="Genomic_DNA"/>
</dbReference>
<dbReference type="Pfam" id="PF10686">
    <property type="entry name" value="YAcAr"/>
    <property type="match status" value="1"/>
</dbReference>
<organism evidence="2 3">
    <name type="scientific">Streptomyces johnsoniae</name>
    <dbReference type="NCBI Taxonomy" id="3075532"/>
    <lineage>
        <taxon>Bacteria</taxon>
        <taxon>Bacillati</taxon>
        <taxon>Actinomycetota</taxon>
        <taxon>Actinomycetes</taxon>
        <taxon>Kitasatosporales</taxon>
        <taxon>Streptomycetaceae</taxon>
        <taxon>Streptomyces</taxon>
    </lineage>
</organism>
<dbReference type="RefSeq" id="WP_311616783.1">
    <property type="nucleotide sequence ID" value="NZ_JAVREV010000003.1"/>
</dbReference>
<keyword evidence="3" id="KW-1185">Reference proteome</keyword>
<evidence type="ECO:0000313" key="2">
    <source>
        <dbReference type="EMBL" id="MDT0442347.1"/>
    </source>
</evidence>
<evidence type="ECO:0000259" key="1">
    <source>
        <dbReference type="Pfam" id="PF10686"/>
    </source>
</evidence>
<accession>A0ABU2S038</accession>
<comment type="caution">
    <text evidence="2">The sequence shown here is derived from an EMBL/GenBank/DDBJ whole genome shotgun (WGS) entry which is preliminary data.</text>
</comment>
<feature type="domain" description="YspA cpYpsA-related SLOG" evidence="1">
    <location>
        <begin position="8"/>
        <end position="75"/>
    </location>
</feature>
<sequence length="126" mass="13735">MRGDRTPVRVLVTGSRDWPRPQTVYMALWGLHRDTGGALLVVHGACPTGADSAASEWCRATRCGTEEKRPADWEKWGKSAGPIRNQRMVNDGADVCLAFIKDNSRGATGCAGMAFAAGIDTRIWRM</sequence>
<name>A0ABU2S038_9ACTN</name>
<protein>
    <submittedName>
        <fullName evidence="2">SLOG family protein</fullName>
    </submittedName>
</protein>
<reference evidence="3" key="1">
    <citation type="submission" date="2023-07" db="EMBL/GenBank/DDBJ databases">
        <title>30 novel species of actinomycetes from the DSMZ collection.</title>
        <authorList>
            <person name="Nouioui I."/>
        </authorList>
    </citation>
    <scope>NUCLEOTIDE SEQUENCE [LARGE SCALE GENOMIC DNA]</scope>
    <source>
        <strain evidence="3">DSM 41886</strain>
    </source>
</reference>